<dbReference type="PANTHER" id="PTHR39082:SF1">
    <property type="entry name" value="SCAVENGER RECEPTOR CLASS A MEMBER 3"/>
    <property type="match status" value="1"/>
</dbReference>
<dbReference type="EMBL" id="UINC01002459">
    <property type="protein sequence ID" value="SUZ96902.1"/>
    <property type="molecule type" value="Genomic_DNA"/>
</dbReference>
<dbReference type="InterPro" id="IPR052376">
    <property type="entry name" value="Oxidative_Scav/Glycosyltrans"/>
</dbReference>
<feature type="coiled-coil region" evidence="1">
    <location>
        <begin position="59"/>
        <end position="169"/>
    </location>
</feature>
<gene>
    <name evidence="3" type="ORF">METZ01_LOCUS49756</name>
</gene>
<evidence type="ECO:0000256" key="1">
    <source>
        <dbReference type="SAM" id="Coils"/>
    </source>
</evidence>
<organism evidence="3">
    <name type="scientific">marine metagenome</name>
    <dbReference type="NCBI Taxonomy" id="408172"/>
    <lineage>
        <taxon>unclassified sequences</taxon>
        <taxon>metagenomes</taxon>
        <taxon>ecological metagenomes</taxon>
    </lineage>
</organism>
<name>A0A381RYI2_9ZZZZ</name>
<keyword evidence="1" id="KW-0175">Coiled coil</keyword>
<dbReference type="Pfam" id="PF24481">
    <property type="entry name" value="CT398_CC"/>
    <property type="match status" value="1"/>
</dbReference>
<dbReference type="InterPro" id="IPR056003">
    <property type="entry name" value="CT398_CC_hairpin"/>
</dbReference>
<reference evidence="3" key="1">
    <citation type="submission" date="2018-05" db="EMBL/GenBank/DDBJ databases">
        <authorList>
            <person name="Lanie J.A."/>
            <person name="Ng W.-L."/>
            <person name="Kazmierczak K.M."/>
            <person name="Andrzejewski T.M."/>
            <person name="Davidsen T.M."/>
            <person name="Wayne K.J."/>
            <person name="Tettelin H."/>
            <person name="Glass J.I."/>
            <person name="Rusch D."/>
            <person name="Podicherti R."/>
            <person name="Tsui H.-C.T."/>
            <person name="Winkler M.E."/>
        </authorList>
    </citation>
    <scope>NUCLEOTIDE SEQUENCE</scope>
</reference>
<evidence type="ECO:0000259" key="2">
    <source>
        <dbReference type="Pfam" id="PF24481"/>
    </source>
</evidence>
<accession>A0A381RYI2</accession>
<dbReference type="PANTHER" id="PTHR39082">
    <property type="entry name" value="PHOSPHOLIPASE C-BETA-2-RELATED"/>
    <property type="match status" value="1"/>
</dbReference>
<dbReference type="Gene3D" id="1.10.287.1490">
    <property type="match status" value="1"/>
</dbReference>
<sequence>MNSIQDLIELQKIDSQLAEIEELLGDLPIKVTELKNKEDSLTSDFERGKARLKEIALEQHKTEMNLAEFKEKIDKLKDQLFLVTNNKQYDALMLEIDHLKEDLDRNETTELELLEEKDQLAEQVKSQEQSLESLSKDLSSKRVNLEQALAASSSEKKDLESRREETAKELSASMLARYNRILSARKGLAVVSLEGRSCGGCGAALPPQLVAEVKTLMTIQNCSICTRFLFWEKPE</sequence>
<dbReference type="AlphaFoldDB" id="A0A381RYI2"/>
<protein>
    <recommendedName>
        <fullName evidence="2">CT398-like coiled coil hairpin domain-containing protein</fullName>
    </recommendedName>
</protein>
<evidence type="ECO:0000313" key="3">
    <source>
        <dbReference type="EMBL" id="SUZ96902.1"/>
    </source>
</evidence>
<proteinExistence type="predicted"/>
<feature type="domain" description="CT398-like coiled coil hairpin" evidence="2">
    <location>
        <begin position="10"/>
        <end position="183"/>
    </location>
</feature>